<dbReference type="Proteomes" id="UP001236723">
    <property type="component" value="Unassembled WGS sequence"/>
</dbReference>
<keyword evidence="1" id="KW-0472">Membrane</keyword>
<organism evidence="3 4">
    <name type="scientific">Alkalibacillus filiformis</name>
    <dbReference type="NCBI Taxonomy" id="200990"/>
    <lineage>
        <taxon>Bacteria</taxon>
        <taxon>Bacillati</taxon>
        <taxon>Bacillota</taxon>
        <taxon>Bacilli</taxon>
        <taxon>Bacillales</taxon>
        <taxon>Bacillaceae</taxon>
        <taxon>Alkalibacillus</taxon>
    </lineage>
</organism>
<accession>A0ABU0DQQ9</accession>
<keyword evidence="1" id="KW-1133">Transmembrane helix</keyword>
<dbReference type="RefSeq" id="WP_307065933.1">
    <property type="nucleotide sequence ID" value="NZ_JAUSUP010000001.1"/>
</dbReference>
<reference evidence="3 4" key="1">
    <citation type="submission" date="2023-07" db="EMBL/GenBank/DDBJ databases">
        <title>Genomic Encyclopedia of Type Strains, Phase IV (KMG-IV): sequencing the most valuable type-strain genomes for metagenomic binning, comparative biology and taxonomic classification.</title>
        <authorList>
            <person name="Goeker M."/>
        </authorList>
    </citation>
    <scope>NUCLEOTIDE SEQUENCE [LARGE SCALE GENOMIC DNA]</scope>
    <source>
        <strain evidence="3 4">DSM 15448</strain>
    </source>
</reference>
<keyword evidence="1" id="KW-0812">Transmembrane</keyword>
<name>A0ABU0DQQ9_9BACI</name>
<feature type="domain" description="Putative Flp pilus-assembly TadG-like N-terminal" evidence="2">
    <location>
        <begin position="17"/>
        <end position="62"/>
    </location>
</feature>
<keyword evidence="4" id="KW-1185">Reference proteome</keyword>
<evidence type="ECO:0000313" key="3">
    <source>
        <dbReference type="EMBL" id="MDQ0350781.1"/>
    </source>
</evidence>
<gene>
    <name evidence="3" type="ORF">J2R98_000584</name>
</gene>
<sequence length="367" mass="39743">MDNLSKRLKTNVRNEKGGTLILVALSLVVLLGFAALVIDGGLLYAERNKLQKTMDAAVLAGAYEFFEEGGDVVGEFTYVSEQNGLPDDGVALNFDEGTSVEDGMKYISDVEGSDYNVALTVTDSYVLGEVVRNKGLSFANVLDFSDADVFASSKAEFGLLSTGIGVSPMFIDSTDFEKGDQVCLKRVTAGSDSDCEEQDQGNFGFLDFEDGNLRGSFDETDYEVSIGDYVQSEPGNSPGQWRDPLEDKIEADTEEHCESYETADLSCERVLLVPTTCIIPEGEDEELYGENCIKEEDIQGKTDIPITGFAAFWLESVGSGSDHTIIGRFLEVYSSGEVIDEIICEGIEGCNSETSVNVVKLVDPASD</sequence>
<dbReference type="InterPro" id="IPR028087">
    <property type="entry name" value="Tad_N"/>
</dbReference>
<dbReference type="Pfam" id="PF13400">
    <property type="entry name" value="Tad"/>
    <property type="match status" value="1"/>
</dbReference>
<evidence type="ECO:0000256" key="1">
    <source>
        <dbReference type="SAM" id="Phobius"/>
    </source>
</evidence>
<feature type="transmembrane region" description="Helical" evidence="1">
    <location>
        <begin position="20"/>
        <end position="45"/>
    </location>
</feature>
<comment type="caution">
    <text evidence="3">The sequence shown here is derived from an EMBL/GenBank/DDBJ whole genome shotgun (WGS) entry which is preliminary data.</text>
</comment>
<evidence type="ECO:0000259" key="2">
    <source>
        <dbReference type="Pfam" id="PF13400"/>
    </source>
</evidence>
<protein>
    <recommendedName>
        <fullName evidence="2">Putative Flp pilus-assembly TadG-like N-terminal domain-containing protein</fullName>
    </recommendedName>
</protein>
<dbReference type="EMBL" id="JAUSUP010000001">
    <property type="protein sequence ID" value="MDQ0350781.1"/>
    <property type="molecule type" value="Genomic_DNA"/>
</dbReference>
<evidence type="ECO:0000313" key="4">
    <source>
        <dbReference type="Proteomes" id="UP001236723"/>
    </source>
</evidence>
<proteinExistence type="predicted"/>